<dbReference type="EMBL" id="VSWC01000002">
    <property type="protein sequence ID" value="KAA1117632.1"/>
    <property type="molecule type" value="Genomic_DNA"/>
</dbReference>
<feature type="region of interest" description="Disordered" evidence="1">
    <location>
        <begin position="1"/>
        <end position="102"/>
    </location>
</feature>
<dbReference type="Proteomes" id="UP000324748">
    <property type="component" value="Unassembled WGS sequence"/>
</dbReference>
<evidence type="ECO:0000256" key="1">
    <source>
        <dbReference type="SAM" id="MobiDB-lite"/>
    </source>
</evidence>
<organism evidence="2 3">
    <name type="scientific">Puccinia graminis f. sp. tritici</name>
    <dbReference type="NCBI Taxonomy" id="56615"/>
    <lineage>
        <taxon>Eukaryota</taxon>
        <taxon>Fungi</taxon>
        <taxon>Dikarya</taxon>
        <taxon>Basidiomycota</taxon>
        <taxon>Pucciniomycotina</taxon>
        <taxon>Pucciniomycetes</taxon>
        <taxon>Pucciniales</taxon>
        <taxon>Pucciniaceae</taxon>
        <taxon>Puccinia</taxon>
    </lineage>
</organism>
<feature type="region of interest" description="Disordered" evidence="1">
    <location>
        <begin position="266"/>
        <end position="288"/>
    </location>
</feature>
<gene>
    <name evidence="2" type="ORF">PGT21_017499</name>
</gene>
<dbReference type="OrthoDB" id="10323194at2759"/>
<feature type="compositionally biased region" description="Basic and acidic residues" evidence="1">
    <location>
        <begin position="60"/>
        <end position="81"/>
    </location>
</feature>
<reference evidence="2 3" key="1">
    <citation type="submission" date="2019-05" db="EMBL/GenBank/DDBJ databases">
        <title>Emergence of the Ug99 lineage of the wheat stem rust pathogen through somatic hybridization.</title>
        <authorList>
            <person name="Li F."/>
            <person name="Upadhyaya N.M."/>
            <person name="Sperschneider J."/>
            <person name="Matny O."/>
            <person name="Nguyen-Phuc H."/>
            <person name="Mago R."/>
            <person name="Raley C."/>
            <person name="Miller M.E."/>
            <person name="Silverstein K.A.T."/>
            <person name="Henningsen E."/>
            <person name="Hirsch C.D."/>
            <person name="Visser B."/>
            <person name="Pretorius Z.A."/>
            <person name="Steffenson B.J."/>
            <person name="Schwessinger B."/>
            <person name="Dodds P.N."/>
            <person name="Figueroa M."/>
        </authorList>
    </citation>
    <scope>NUCLEOTIDE SEQUENCE [LARGE SCALE GENOMIC DNA]</scope>
    <source>
        <strain evidence="2">21-0</strain>
    </source>
</reference>
<evidence type="ECO:0000313" key="3">
    <source>
        <dbReference type="Proteomes" id="UP000324748"/>
    </source>
</evidence>
<keyword evidence="3" id="KW-1185">Reference proteome</keyword>
<name>A0A5B0QWE3_PUCGR</name>
<comment type="caution">
    <text evidence="2">The sequence shown here is derived from an EMBL/GenBank/DDBJ whole genome shotgun (WGS) entry which is preliminary data.</text>
</comment>
<evidence type="ECO:0000313" key="2">
    <source>
        <dbReference type="EMBL" id="KAA1117632.1"/>
    </source>
</evidence>
<feature type="region of interest" description="Disordered" evidence="1">
    <location>
        <begin position="125"/>
        <end position="154"/>
    </location>
</feature>
<protein>
    <submittedName>
        <fullName evidence="2">Uncharacterized protein</fullName>
    </submittedName>
</protein>
<accession>A0A5B0QWE3</accession>
<proteinExistence type="predicted"/>
<dbReference type="AlphaFoldDB" id="A0A5B0QWE3"/>
<sequence>MSPQPDPSSPIEQPDLTPAVTNSELVAQPVDAVDTNATPAVEAQIIEPTQSDLHPDAALLDDHSGNKEETGSKDSQHHPETVEPPSESPHEDSSQLVVGDEKYDEVEIPCNEVQDSVDAADSVAIASSPPGKHHPDYGQMLKPLDRTTPQPGTQAMSALPVEHFDKDTSVSSPQLNEPVDVDEVLPVASEMHDDHTIEGAAEDAIEQAASSNESTTKILDQVSSRVENKPRSLHPIAANDNLSGSLHIAPQDVPILKDNVSAMNPEDVAQEDPLRNDHGNELATTMPL</sequence>